<name>A0A849ALF3_9ACTN</name>
<keyword evidence="4" id="KW-0342">GTP-binding</keyword>
<dbReference type="PANTHER" id="PTHR40392">
    <property type="entry name" value="2-PHOSPHO-L-LACTATE GUANYLYLTRANSFERASE"/>
    <property type="match status" value="1"/>
</dbReference>
<dbReference type="RefSeq" id="WP_171201342.1">
    <property type="nucleotide sequence ID" value="NZ_JABEND010000017.1"/>
</dbReference>
<evidence type="ECO:0000313" key="6">
    <source>
        <dbReference type="Proteomes" id="UP000562984"/>
    </source>
</evidence>
<dbReference type="SUPFAM" id="SSF53448">
    <property type="entry name" value="Nucleotide-diphospho-sugar transferases"/>
    <property type="match status" value="1"/>
</dbReference>
<protein>
    <submittedName>
        <fullName evidence="5">2-phospho-L-lactate guanylyltransferase</fullName>
    </submittedName>
</protein>
<gene>
    <name evidence="5" type="ORF">HKD39_18445</name>
</gene>
<keyword evidence="1 5" id="KW-0808">Transferase</keyword>
<dbReference type="Pfam" id="PF01983">
    <property type="entry name" value="CofC"/>
    <property type="match status" value="1"/>
</dbReference>
<keyword evidence="3" id="KW-0547">Nucleotide-binding</keyword>
<accession>A0A849ALF3</accession>
<evidence type="ECO:0000313" key="5">
    <source>
        <dbReference type="EMBL" id="NNG37642.1"/>
    </source>
</evidence>
<dbReference type="AlphaFoldDB" id="A0A849ALF3"/>
<dbReference type="PANTHER" id="PTHR40392:SF1">
    <property type="entry name" value="2-PHOSPHO-L-LACTATE GUANYLYLTRANSFERASE"/>
    <property type="match status" value="1"/>
</dbReference>
<dbReference type="InterPro" id="IPR029044">
    <property type="entry name" value="Nucleotide-diphossugar_trans"/>
</dbReference>
<proteinExistence type="predicted"/>
<sequence length="235" mass="24192">MEQSTPPFADRRWTVVVPVKATSRGKSRIQMASAVRRSLARALAADTLTGAVAARRVRAVLVVIEDAADGAALRRDLGRAADRLTLVRTDTRELNAAIGDGLAAAGTGPVAVLPADLPGVAGDELDRALALAEDEFARGATLLAIPDRQGSGTTLLAGTSADRIRQRYGPGSFAAHLAEGARELVVGDDSWLRRDVDTVADLLLVPAGRTAAVTAAAGLVAGDDAARCADGQARA</sequence>
<organism evidence="5 6">
    <name type="scientific">Nakamurella aerolata</name>
    <dbReference type="NCBI Taxonomy" id="1656892"/>
    <lineage>
        <taxon>Bacteria</taxon>
        <taxon>Bacillati</taxon>
        <taxon>Actinomycetota</taxon>
        <taxon>Actinomycetes</taxon>
        <taxon>Nakamurellales</taxon>
        <taxon>Nakamurellaceae</taxon>
        <taxon>Nakamurella</taxon>
    </lineage>
</organism>
<comment type="caution">
    <text evidence="5">The sequence shown here is derived from an EMBL/GenBank/DDBJ whole genome shotgun (WGS) entry which is preliminary data.</text>
</comment>
<dbReference type="GO" id="GO:0043814">
    <property type="term" value="F:phospholactate guanylyltransferase activity"/>
    <property type="evidence" value="ECO:0007669"/>
    <property type="project" value="InterPro"/>
</dbReference>
<evidence type="ECO:0000256" key="1">
    <source>
        <dbReference type="ARBA" id="ARBA00022679"/>
    </source>
</evidence>
<evidence type="ECO:0000256" key="2">
    <source>
        <dbReference type="ARBA" id="ARBA00022695"/>
    </source>
</evidence>
<evidence type="ECO:0000256" key="3">
    <source>
        <dbReference type="ARBA" id="ARBA00022741"/>
    </source>
</evidence>
<dbReference type="Proteomes" id="UP000562984">
    <property type="component" value="Unassembled WGS sequence"/>
</dbReference>
<dbReference type="Gene3D" id="3.90.550.10">
    <property type="entry name" value="Spore Coat Polysaccharide Biosynthesis Protein SpsA, Chain A"/>
    <property type="match status" value="1"/>
</dbReference>
<dbReference type="EMBL" id="JABEND010000017">
    <property type="protein sequence ID" value="NNG37642.1"/>
    <property type="molecule type" value="Genomic_DNA"/>
</dbReference>
<keyword evidence="2 5" id="KW-0548">Nucleotidyltransferase</keyword>
<dbReference type="InterPro" id="IPR002835">
    <property type="entry name" value="CofC"/>
</dbReference>
<reference evidence="5 6" key="1">
    <citation type="submission" date="2020-05" db="EMBL/GenBank/DDBJ databases">
        <title>Nakamurella sp. DB0629 isolated from air conditioner.</title>
        <authorList>
            <person name="Kim D.H."/>
            <person name="Kim D.-U."/>
        </authorList>
    </citation>
    <scope>NUCLEOTIDE SEQUENCE [LARGE SCALE GENOMIC DNA]</scope>
    <source>
        <strain evidence="5 6">DB0629</strain>
    </source>
</reference>
<evidence type="ECO:0000256" key="4">
    <source>
        <dbReference type="ARBA" id="ARBA00023134"/>
    </source>
</evidence>
<dbReference type="GO" id="GO:0005525">
    <property type="term" value="F:GTP binding"/>
    <property type="evidence" value="ECO:0007669"/>
    <property type="project" value="UniProtKB-KW"/>
</dbReference>
<keyword evidence="6" id="KW-1185">Reference proteome</keyword>